<dbReference type="AlphaFoldDB" id="Q1N3X5"/>
<evidence type="ECO:0000313" key="3">
    <source>
        <dbReference type="Proteomes" id="UP000004263"/>
    </source>
</evidence>
<gene>
    <name evidence="2" type="ORF">RED65_15377</name>
</gene>
<evidence type="ECO:0000313" key="2">
    <source>
        <dbReference type="EMBL" id="EAT13090.1"/>
    </source>
</evidence>
<dbReference type="OrthoDB" id="8385759at2"/>
<dbReference type="CDD" id="cd02440">
    <property type="entry name" value="AdoMet_MTases"/>
    <property type="match status" value="1"/>
</dbReference>
<dbReference type="SUPFAM" id="SSF53335">
    <property type="entry name" value="S-adenosyl-L-methionine-dependent methyltransferases"/>
    <property type="match status" value="1"/>
</dbReference>
<comment type="caution">
    <text evidence="2">The sequence shown here is derived from an EMBL/GenBank/DDBJ whole genome shotgun (WGS) entry which is preliminary data.</text>
</comment>
<dbReference type="InterPro" id="IPR025714">
    <property type="entry name" value="Methyltranfer_dom"/>
</dbReference>
<sequence length="291" mass="33594">MDYFAIVIQFLFKNKSLRTKECALNRKSIQFYTRQNLASWDEAASIHHSINKDLADRVCRPDFNNLNSDFNKLLDTLDVAGKSIIQICCNNGIDLLSLKNKGSGYCLGVDGSFEFIKQARELCCSTEHAQIEFIQSDIYELPEDLFGRFDIVLVTVGVINWMPDLSIFFDICQRLLVDNGHVVMEEIHPVLNMFEQAEPSYLAYSYFDKEPVKDENGLDYFTNKKYQARPNYWFQYTLSDLFSCAISANLQLAHFKELPYNVGNYCADLEHSHSNPPLGFNALWQKRFTFS</sequence>
<name>Q1N3X5_9GAMM</name>
<accession>Q1N3X5</accession>
<evidence type="ECO:0000259" key="1">
    <source>
        <dbReference type="Pfam" id="PF13847"/>
    </source>
</evidence>
<keyword evidence="3" id="KW-1185">Reference proteome</keyword>
<reference evidence="2 3" key="1">
    <citation type="submission" date="2006-03" db="EMBL/GenBank/DDBJ databases">
        <authorList>
            <person name="Pinhassi J."/>
            <person name="Pedros-Alio C."/>
            <person name="Ferriera S."/>
            <person name="Johnson J."/>
            <person name="Kravitz S."/>
            <person name="Halpern A."/>
            <person name="Remington K."/>
            <person name="Beeson K."/>
            <person name="Tran B."/>
            <person name="Rogers Y.-H."/>
            <person name="Friedman R."/>
            <person name="Venter J.C."/>
        </authorList>
    </citation>
    <scope>NUCLEOTIDE SEQUENCE [LARGE SCALE GENOMIC DNA]</scope>
    <source>
        <strain evidence="2 3">RED65</strain>
    </source>
</reference>
<dbReference type="Gene3D" id="3.40.50.150">
    <property type="entry name" value="Vaccinia Virus protein VP39"/>
    <property type="match status" value="1"/>
</dbReference>
<proteinExistence type="predicted"/>
<feature type="domain" description="Methyltransferase" evidence="1">
    <location>
        <begin position="80"/>
        <end position="193"/>
    </location>
</feature>
<organism evidence="2 3">
    <name type="scientific">Bermanella marisrubri</name>
    <dbReference type="NCBI Taxonomy" id="207949"/>
    <lineage>
        <taxon>Bacteria</taxon>
        <taxon>Pseudomonadati</taxon>
        <taxon>Pseudomonadota</taxon>
        <taxon>Gammaproteobacteria</taxon>
        <taxon>Oceanospirillales</taxon>
        <taxon>Oceanospirillaceae</taxon>
        <taxon>Bermanella</taxon>
    </lineage>
</organism>
<dbReference type="HOGENOM" id="CLU_065741_1_0_6"/>
<dbReference type="EMBL" id="AAQH01000003">
    <property type="protein sequence ID" value="EAT13090.1"/>
    <property type="molecule type" value="Genomic_DNA"/>
</dbReference>
<dbReference type="InterPro" id="IPR029063">
    <property type="entry name" value="SAM-dependent_MTases_sf"/>
</dbReference>
<protein>
    <recommendedName>
        <fullName evidence="1">Methyltransferase domain-containing protein</fullName>
    </recommendedName>
</protein>
<dbReference type="Pfam" id="PF13847">
    <property type="entry name" value="Methyltransf_31"/>
    <property type="match status" value="1"/>
</dbReference>
<dbReference type="Proteomes" id="UP000004263">
    <property type="component" value="Unassembled WGS sequence"/>
</dbReference>
<dbReference type="STRING" id="207949.RED65_15377"/>